<evidence type="ECO:0000313" key="1">
    <source>
        <dbReference type="EMBL" id="WAX59128.1"/>
    </source>
</evidence>
<name>A0ABY7K5I6_9ACTN</name>
<dbReference type="Proteomes" id="UP001164693">
    <property type="component" value="Chromosome"/>
</dbReference>
<organism evidence="1 2">
    <name type="scientific">Jatrophihabitans cynanchi</name>
    <dbReference type="NCBI Taxonomy" id="2944128"/>
    <lineage>
        <taxon>Bacteria</taxon>
        <taxon>Bacillati</taxon>
        <taxon>Actinomycetota</taxon>
        <taxon>Actinomycetes</taxon>
        <taxon>Jatrophihabitantales</taxon>
        <taxon>Jatrophihabitantaceae</taxon>
        <taxon>Jatrophihabitans</taxon>
    </lineage>
</organism>
<evidence type="ECO:0000313" key="2">
    <source>
        <dbReference type="Proteomes" id="UP001164693"/>
    </source>
</evidence>
<dbReference type="RefSeq" id="WP_269445669.1">
    <property type="nucleotide sequence ID" value="NZ_CP097463.1"/>
</dbReference>
<sequence>MGMVRGEFAGHRPCPARDAYVELVIRIEQKRLNWCVPAGAPGAVAGQAPERLELRWHHSGVQLVAVRASDEVPVSGAEAVELLADRQLDLFVDDRLIALHQ</sequence>
<accession>A0ABY7K5I6</accession>
<reference evidence="1" key="1">
    <citation type="submission" date="2022-05" db="EMBL/GenBank/DDBJ databases">
        <title>Jatrophihabitans sp. SB3-54 whole genome sequence.</title>
        <authorList>
            <person name="Suh M.K."/>
            <person name="Eom M.K."/>
            <person name="Kim J.S."/>
            <person name="Kim H.S."/>
            <person name="Do H.E."/>
            <person name="Shin Y.K."/>
            <person name="Lee J.-S."/>
        </authorList>
    </citation>
    <scope>NUCLEOTIDE SEQUENCE</scope>
    <source>
        <strain evidence="1">SB3-54</strain>
    </source>
</reference>
<gene>
    <name evidence="1" type="ORF">M6B22_10290</name>
</gene>
<dbReference type="EMBL" id="CP097463">
    <property type="protein sequence ID" value="WAX59128.1"/>
    <property type="molecule type" value="Genomic_DNA"/>
</dbReference>
<proteinExistence type="predicted"/>
<keyword evidence="2" id="KW-1185">Reference proteome</keyword>
<protein>
    <submittedName>
        <fullName evidence="1">Uncharacterized protein</fullName>
    </submittedName>
</protein>